<dbReference type="InterPro" id="IPR017900">
    <property type="entry name" value="4Fe4S_Fe_S_CS"/>
</dbReference>
<keyword evidence="1" id="KW-0813">Transport</keyword>
<dbReference type="SUPFAM" id="SSF142019">
    <property type="entry name" value="Nqo1 FMN-binding domain-like"/>
    <property type="match status" value="1"/>
</dbReference>
<dbReference type="InterPro" id="IPR019554">
    <property type="entry name" value="Soluble_ligand-bd"/>
</dbReference>
<dbReference type="PROSITE" id="PS51379">
    <property type="entry name" value="4FE4S_FER_2"/>
    <property type="match status" value="1"/>
</dbReference>
<evidence type="ECO:0000256" key="7">
    <source>
        <dbReference type="ARBA" id="ARBA00023014"/>
    </source>
</evidence>
<dbReference type="Pfam" id="PF01512">
    <property type="entry name" value="Complex1_51K"/>
    <property type="match status" value="1"/>
</dbReference>
<dbReference type="PANTHER" id="PTHR43034">
    <property type="entry name" value="ION-TRANSLOCATING OXIDOREDUCTASE COMPLEX SUBUNIT C"/>
    <property type="match status" value="1"/>
</dbReference>
<dbReference type="GO" id="GO:0051539">
    <property type="term" value="F:4 iron, 4 sulfur cluster binding"/>
    <property type="evidence" value="ECO:0007669"/>
    <property type="project" value="UniProtKB-KW"/>
</dbReference>
<dbReference type="SUPFAM" id="SSF142984">
    <property type="entry name" value="Nqo1 middle domain-like"/>
    <property type="match status" value="1"/>
</dbReference>
<keyword evidence="7" id="KW-0411">Iron-sulfur</keyword>
<organism evidence="9 10">
    <name type="scientific">Halanaerobium congolense</name>
    <dbReference type="NCBI Taxonomy" id="54121"/>
    <lineage>
        <taxon>Bacteria</taxon>
        <taxon>Bacillati</taxon>
        <taxon>Bacillota</taxon>
        <taxon>Clostridia</taxon>
        <taxon>Halanaerobiales</taxon>
        <taxon>Halanaerobiaceae</taxon>
        <taxon>Halanaerobium</taxon>
    </lineage>
</organism>
<dbReference type="Pfam" id="PF10531">
    <property type="entry name" value="SLBB"/>
    <property type="match status" value="1"/>
</dbReference>
<dbReference type="PROSITE" id="PS00198">
    <property type="entry name" value="4FE4S_FER_1"/>
    <property type="match status" value="1"/>
</dbReference>
<dbReference type="PIRSF" id="PIRSF036408">
    <property type="entry name" value="PduS_prd"/>
    <property type="match status" value="1"/>
</dbReference>
<accession>A0A1G8J0G6</accession>
<name>A0A1G8J0G6_9FIRM</name>
<evidence type="ECO:0000313" key="9">
    <source>
        <dbReference type="EMBL" id="SDI24724.1"/>
    </source>
</evidence>
<proteinExistence type="predicted"/>
<dbReference type="InterPro" id="IPR037225">
    <property type="entry name" value="Nuo51_FMN-bd_sf"/>
</dbReference>
<dbReference type="AlphaFoldDB" id="A0A1G8J0G6"/>
<dbReference type="InterPro" id="IPR017896">
    <property type="entry name" value="4Fe4S_Fe-S-bd"/>
</dbReference>
<keyword evidence="3" id="KW-0479">Metal-binding</keyword>
<evidence type="ECO:0000256" key="3">
    <source>
        <dbReference type="ARBA" id="ARBA00022723"/>
    </source>
</evidence>
<dbReference type="InterPro" id="IPR017054">
    <property type="entry name" value="PduS"/>
</dbReference>
<keyword evidence="6" id="KW-0408">Iron</keyword>
<protein>
    <submittedName>
        <fullName evidence="9">Na+-translocating ferredoxin:NAD+ oxidoreductase RNF, RnfC subunit</fullName>
    </submittedName>
</protein>
<dbReference type="InterPro" id="IPR026902">
    <property type="entry name" value="RnfC_N"/>
</dbReference>
<dbReference type="EMBL" id="FNEH01000003">
    <property type="protein sequence ID" value="SDI24724.1"/>
    <property type="molecule type" value="Genomic_DNA"/>
</dbReference>
<evidence type="ECO:0000256" key="2">
    <source>
        <dbReference type="ARBA" id="ARBA00022485"/>
    </source>
</evidence>
<reference evidence="9 10" key="1">
    <citation type="submission" date="2016-10" db="EMBL/GenBank/DDBJ databases">
        <authorList>
            <person name="de Groot N.N."/>
        </authorList>
    </citation>
    <scope>NUCLEOTIDE SEQUENCE [LARGE SCALE GENOMIC DNA]</scope>
    <source>
        <strain evidence="9 10">WG7</strain>
    </source>
</reference>
<dbReference type="Proteomes" id="UP000198945">
    <property type="component" value="Unassembled WGS sequence"/>
</dbReference>
<keyword evidence="4" id="KW-0677">Repeat</keyword>
<gene>
    <name evidence="9" type="ORF">SAMN04515654_103151</name>
</gene>
<evidence type="ECO:0000259" key="8">
    <source>
        <dbReference type="PROSITE" id="PS51379"/>
    </source>
</evidence>
<dbReference type="PANTHER" id="PTHR43034:SF2">
    <property type="entry name" value="ION-TRANSLOCATING OXIDOREDUCTASE COMPLEX SUBUNIT C"/>
    <property type="match status" value="1"/>
</dbReference>
<dbReference type="GO" id="GO:0009055">
    <property type="term" value="F:electron transfer activity"/>
    <property type="evidence" value="ECO:0007669"/>
    <property type="project" value="InterPro"/>
</dbReference>
<dbReference type="RefSeq" id="WP_089716151.1">
    <property type="nucleotide sequence ID" value="NZ_FNEH01000003.1"/>
</dbReference>
<dbReference type="InterPro" id="IPR011538">
    <property type="entry name" value="Nuo51_FMN-bd"/>
</dbReference>
<keyword evidence="2" id="KW-0004">4Fe-4S</keyword>
<sequence length="443" mass="49453">MSLIDDIYQAGVVGAGGAGFPTHVKYNCQAEYLIINGAECEPLLMTDKYLMRNFTEEILDAVHIVAENIKAEKIVFALKKKYKDEIACLQEISKKKNYNIEFFLMESFYPAGDEQIMVYEITGRTVPEGGIPIDVGAVVTNVGTLKNTYFALEKKPVTDKYVSVLGEVNNPSIIKVPIGTPVKKCIEIAGGSRIEEYSVILGGPMMGKNYSQKEVEEVTITKRDGAVIVVPKDHFIIKRNKQSIEHIKNQAKAACIQCRMCTDFCPRFLIGHELEPHKIMRALAYSDDEEVLKSAQLCCECGICELYACPMGLSPRLVNVHYKNKISEKYESQKESYQAPLMRDFRKIPTDRQIARIDLSEYKHQQIAENIKGSIDIVEIKLIQHIGAPAVKIVSVGDKVNKGDLIAEAKENSLSINIHASIKGEVVFADDDQIIIKKSEVVS</sequence>
<dbReference type="Pfam" id="PF13534">
    <property type="entry name" value="Fer4_17"/>
    <property type="match status" value="1"/>
</dbReference>
<dbReference type="InterPro" id="IPR010208">
    <property type="entry name" value="Ion_transpt_RnfC/RsxC"/>
</dbReference>
<dbReference type="Pfam" id="PF13375">
    <property type="entry name" value="RnfC_N"/>
    <property type="match status" value="1"/>
</dbReference>
<evidence type="ECO:0000313" key="10">
    <source>
        <dbReference type="Proteomes" id="UP000198945"/>
    </source>
</evidence>
<evidence type="ECO:0000256" key="5">
    <source>
        <dbReference type="ARBA" id="ARBA00022982"/>
    </source>
</evidence>
<dbReference type="Gene3D" id="3.40.50.11540">
    <property type="entry name" value="NADH-ubiquinone oxidoreductase 51kDa subunit"/>
    <property type="match status" value="1"/>
</dbReference>
<dbReference type="GO" id="GO:0046872">
    <property type="term" value="F:metal ion binding"/>
    <property type="evidence" value="ECO:0007669"/>
    <property type="project" value="UniProtKB-KW"/>
</dbReference>
<feature type="domain" description="4Fe-4S ferredoxin-type" evidence="8">
    <location>
        <begin position="244"/>
        <end position="275"/>
    </location>
</feature>
<evidence type="ECO:0000256" key="1">
    <source>
        <dbReference type="ARBA" id="ARBA00022448"/>
    </source>
</evidence>
<dbReference type="SUPFAM" id="SSF46548">
    <property type="entry name" value="alpha-helical ferredoxin"/>
    <property type="match status" value="1"/>
</dbReference>
<evidence type="ECO:0000256" key="4">
    <source>
        <dbReference type="ARBA" id="ARBA00022737"/>
    </source>
</evidence>
<keyword evidence="5" id="KW-0249">Electron transport</keyword>
<dbReference type="Gene3D" id="3.10.20.600">
    <property type="match status" value="1"/>
</dbReference>
<dbReference type="GO" id="GO:0016020">
    <property type="term" value="C:membrane"/>
    <property type="evidence" value="ECO:0007669"/>
    <property type="project" value="InterPro"/>
</dbReference>
<evidence type="ECO:0000256" key="6">
    <source>
        <dbReference type="ARBA" id="ARBA00023004"/>
    </source>
</evidence>